<reference evidence="2" key="1">
    <citation type="submission" date="2020-11" db="EMBL/GenBank/DDBJ databases">
        <authorList>
            <person name="Tran Van P."/>
        </authorList>
    </citation>
    <scope>NUCLEOTIDE SEQUENCE</scope>
</reference>
<feature type="region of interest" description="Disordered" evidence="1">
    <location>
        <begin position="350"/>
        <end position="372"/>
    </location>
</feature>
<evidence type="ECO:0000313" key="2">
    <source>
        <dbReference type="EMBL" id="CAD7226115.1"/>
    </source>
</evidence>
<dbReference type="SUPFAM" id="SSF57625">
    <property type="entry name" value="Invertebrate chitin-binding proteins"/>
    <property type="match status" value="1"/>
</dbReference>
<dbReference type="GO" id="GO:0008061">
    <property type="term" value="F:chitin binding"/>
    <property type="evidence" value="ECO:0007669"/>
    <property type="project" value="InterPro"/>
</dbReference>
<feature type="compositionally biased region" description="Low complexity" evidence="1">
    <location>
        <begin position="71"/>
        <end position="89"/>
    </location>
</feature>
<sequence length="372" mass="41449">MNCPPGLEYNDRFKNCTDPATANCVEIASSTAFTTVPTTPTTPTTTTTTMRPTTRPVNTTDDVTIDPSDRTSTSTTPTTPSWTTTSTPSWWPSTTPCYFVPNCEPYPPGNLLENPCDNTTYFHCGENGEWFLENCPLGLEYNDRFKNCTDPATANCVEIASSTSFTTVPSTPTTPTTTTTTMRTTTRPAFTTDDVTIDPSDRTSTSTTPATPWWTTTLCYFVPNCEPYPPGNLLENPCDNTTYFHCGENGQFTLEVDQAEADFVEEEVEYREKDRYEFDCTEEDPVEFRCAEEGLAEVDCTEEDHAEVHRDEQEYCAQDSYAEDGHALVGVGFGEQDRIHADCVEDEVRIQDGYTDEEDRTHSGRVEAFESG</sequence>
<dbReference type="InterPro" id="IPR002557">
    <property type="entry name" value="Chitin-bd_dom"/>
</dbReference>
<dbReference type="Gene3D" id="2.170.140.10">
    <property type="entry name" value="Chitin binding domain"/>
    <property type="match status" value="1"/>
</dbReference>
<evidence type="ECO:0000256" key="1">
    <source>
        <dbReference type="SAM" id="MobiDB-lite"/>
    </source>
</evidence>
<feature type="compositionally biased region" description="Low complexity" evidence="1">
    <location>
        <begin position="35"/>
        <end position="60"/>
    </location>
</feature>
<gene>
    <name evidence="2" type="ORF">CTOB1V02_LOCUS4040</name>
</gene>
<feature type="compositionally biased region" description="Basic and acidic residues" evidence="1">
    <location>
        <begin position="359"/>
        <end position="372"/>
    </location>
</feature>
<dbReference type="PROSITE" id="PS50940">
    <property type="entry name" value="CHIT_BIND_II"/>
    <property type="match status" value="1"/>
</dbReference>
<organism evidence="2">
    <name type="scientific">Cyprideis torosa</name>
    <dbReference type="NCBI Taxonomy" id="163714"/>
    <lineage>
        <taxon>Eukaryota</taxon>
        <taxon>Metazoa</taxon>
        <taxon>Ecdysozoa</taxon>
        <taxon>Arthropoda</taxon>
        <taxon>Crustacea</taxon>
        <taxon>Oligostraca</taxon>
        <taxon>Ostracoda</taxon>
        <taxon>Podocopa</taxon>
        <taxon>Podocopida</taxon>
        <taxon>Cytherocopina</taxon>
        <taxon>Cytheroidea</taxon>
        <taxon>Cytherideidae</taxon>
        <taxon>Cyprideis</taxon>
    </lineage>
</organism>
<proteinExistence type="predicted"/>
<name>A0A7R8W6Y2_9CRUS</name>
<protein>
    <submittedName>
        <fullName evidence="2">Uncharacterized protein</fullName>
    </submittedName>
</protein>
<dbReference type="OrthoDB" id="6020543at2759"/>
<dbReference type="AlphaFoldDB" id="A0A7R8W6Y2"/>
<feature type="region of interest" description="Disordered" evidence="1">
    <location>
        <begin position="35"/>
        <end position="89"/>
    </location>
</feature>
<dbReference type="EMBL" id="OB660749">
    <property type="protein sequence ID" value="CAD7226115.1"/>
    <property type="molecule type" value="Genomic_DNA"/>
</dbReference>
<accession>A0A7R8W6Y2</accession>
<dbReference type="InterPro" id="IPR036508">
    <property type="entry name" value="Chitin-bd_dom_sf"/>
</dbReference>
<dbReference type="GO" id="GO:0005576">
    <property type="term" value="C:extracellular region"/>
    <property type="evidence" value="ECO:0007669"/>
    <property type="project" value="InterPro"/>
</dbReference>